<evidence type="ECO:0000313" key="2">
    <source>
        <dbReference type="EMBL" id="AFK49457.1"/>
    </source>
</evidence>
<keyword evidence="1" id="KW-0812">Transmembrane</keyword>
<reference evidence="2" key="1">
    <citation type="submission" date="2012-05" db="EMBL/GenBank/DDBJ databases">
        <authorList>
            <person name="Krishnakumar V."/>
            <person name="Cheung F."/>
            <person name="Xiao Y."/>
            <person name="Chan A."/>
            <person name="Moskal W.A."/>
            <person name="Town C.D."/>
        </authorList>
    </citation>
    <scope>NUCLEOTIDE SEQUENCE</scope>
</reference>
<evidence type="ECO:0000256" key="1">
    <source>
        <dbReference type="SAM" id="Phobius"/>
    </source>
</evidence>
<sequence length="77" mass="8660">MNSSNQVGLLTIFSMMEISLNSNLITLLVLVLYPKASICLEEYLSSLSLLKVTQLELLQLSICHQWVQTTTSLILNF</sequence>
<dbReference type="EMBL" id="BT149663">
    <property type="protein sequence ID" value="AFK49457.1"/>
    <property type="molecule type" value="mRNA"/>
</dbReference>
<dbReference type="AlphaFoldDB" id="I3TAB5"/>
<evidence type="ECO:0008006" key="3">
    <source>
        <dbReference type="Google" id="ProtNLM"/>
    </source>
</evidence>
<keyword evidence="1" id="KW-0472">Membrane</keyword>
<accession>I3TAB5</accession>
<organism evidence="2">
    <name type="scientific">Medicago truncatula</name>
    <name type="common">Barrel medic</name>
    <name type="synonym">Medicago tribuloides</name>
    <dbReference type="NCBI Taxonomy" id="3880"/>
    <lineage>
        <taxon>Eukaryota</taxon>
        <taxon>Viridiplantae</taxon>
        <taxon>Streptophyta</taxon>
        <taxon>Embryophyta</taxon>
        <taxon>Tracheophyta</taxon>
        <taxon>Spermatophyta</taxon>
        <taxon>Magnoliopsida</taxon>
        <taxon>eudicotyledons</taxon>
        <taxon>Gunneridae</taxon>
        <taxon>Pentapetalae</taxon>
        <taxon>rosids</taxon>
        <taxon>fabids</taxon>
        <taxon>Fabales</taxon>
        <taxon>Fabaceae</taxon>
        <taxon>Papilionoideae</taxon>
        <taxon>50 kb inversion clade</taxon>
        <taxon>NPAAA clade</taxon>
        <taxon>Hologalegina</taxon>
        <taxon>IRL clade</taxon>
        <taxon>Trifolieae</taxon>
        <taxon>Medicago</taxon>
    </lineage>
</organism>
<proteinExistence type="evidence at transcript level"/>
<protein>
    <recommendedName>
        <fullName evidence="3">Transmembrane protein</fullName>
    </recommendedName>
</protein>
<feature type="transmembrane region" description="Helical" evidence="1">
    <location>
        <begin position="12"/>
        <end position="33"/>
    </location>
</feature>
<name>I3TAB5_MEDTR</name>
<keyword evidence="1" id="KW-1133">Transmembrane helix</keyword>